<feature type="chain" id="PRO_5029897433" evidence="1">
    <location>
        <begin position="19"/>
        <end position="141"/>
    </location>
</feature>
<sequence>MPSTTLLASLVAISIAWQFPTGRYDGSAQDPYISVTCFFEDDGHPGISVYLEAQCDPHGSYATSKHSMRVTRNPADPKGFVLTPAEKASSDFLEFIDELNQICPGRGFIADDFSEFTVTSTGRLEIREESRQVTIKKAGDV</sequence>
<keyword evidence="1" id="KW-0732">Signal</keyword>
<gene>
    <name evidence="2" type="ORF">FOL47_011393</name>
</gene>
<reference evidence="2 3" key="1">
    <citation type="submission" date="2020-04" db="EMBL/GenBank/DDBJ databases">
        <title>Perkinsus chesapeaki whole genome sequence.</title>
        <authorList>
            <person name="Bogema D.R."/>
        </authorList>
    </citation>
    <scope>NUCLEOTIDE SEQUENCE [LARGE SCALE GENOMIC DNA]</scope>
    <source>
        <strain evidence="2">ATCC PRA-425</strain>
    </source>
</reference>
<evidence type="ECO:0000256" key="1">
    <source>
        <dbReference type="SAM" id="SignalP"/>
    </source>
</evidence>
<evidence type="ECO:0000313" key="2">
    <source>
        <dbReference type="EMBL" id="KAF4651836.1"/>
    </source>
</evidence>
<keyword evidence="3" id="KW-1185">Reference proteome</keyword>
<evidence type="ECO:0000313" key="3">
    <source>
        <dbReference type="Proteomes" id="UP000591131"/>
    </source>
</evidence>
<feature type="signal peptide" evidence="1">
    <location>
        <begin position="1"/>
        <end position="18"/>
    </location>
</feature>
<protein>
    <submittedName>
        <fullName evidence="2">Uncharacterized protein</fullName>
    </submittedName>
</protein>
<comment type="caution">
    <text evidence="2">The sequence shown here is derived from an EMBL/GenBank/DDBJ whole genome shotgun (WGS) entry which is preliminary data.</text>
</comment>
<proteinExistence type="predicted"/>
<organism evidence="2 3">
    <name type="scientific">Perkinsus chesapeaki</name>
    <name type="common">Clam parasite</name>
    <name type="synonym">Perkinsus andrewsi</name>
    <dbReference type="NCBI Taxonomy" id="330153"/>
    <lineage>
        <taxon>Eukaryota</taxon>
        <taxon>Sar</taxon>
        <taxon>Alveolata</taxon>
        <taxon>Perkinsozoa</taxon>
        <taxon>Perkinsea</taxon>
        <taxon>Perkinsida</taxon>
        <taxon>Perkinsidae</taxon>
        <taxon>Perkinsus</taxon>
    </lineage>
</organism>
<accession>A0A7J6KZH7</accession>
<dbReference type="OrthoDB" id="10344304at2759"/>
<dbReference type="Proteomes" id="UP000591131">
    <property type="component" value="Unassembled WGS sequence"/>
</dbReference>
<name>A0A7J6KZH7_PERCH</name>
<dbReference type="AlphaFoldDB" id="A0A7J6KZH7"/>
<dbReference type="EMBL" id="JAAPAO010000999">
    <property type="protein sequence ID" value="KAF4651836.1"/>
    <property type="molecule type" value="Genomic_DNA"/>
</dbReference>